<keyword evidence="1" id="KW-0233">DNA recombination</keyword>
<dbReference type="SUPFAM" id="SSF56349">
    <property type="entry name" value="DNA breaking-rejoining enzymes"/>
    <property type="match status" value="1"/>
</dbReference>
<accession>A0A095VR04</accession>
<dbReference type="Gene3D" id="1.10.443.10">
    <property type="entry name" value="Intergrase catalytic core"/>
    <property type="match status" value="1"/>
</dbReference>
<dbReference type="GO" id="GO:0015074">
    <property type="term" value="P:DNA integration"/>
    <property type="evidence" value="ECO:0007669"/>
    <property type="project" value="InterPro"/>
</dbReference>
<dbReference type="AlphaFoldDB" id="A0A095VR04"/>
<sequence>MRVGAAQDLLRRGFDTAAIMRAGGWSSINVLSRYLAHAEPLLSHSFHENRSSA</sequence>
<gene>
    <name evidence="2" type="ORF">HRUBRA_01557</name>
</gene>
<comment type="caution">
    <text evidence="2">The sequence shown here is derived from an EMBL/GenBank/DDBJ whole genome shotgun (WGS) entry which is preliminary data.</text>
</comment>
<evidence type="ECO:0000313" key="3">
    <source>
        <dbReference type="Proteomes" id="UP000029640"/>
    </source>
</evidence>
<dbReference type="GO" id="GO:0006310">
    <property type="term" value="P:DNA recombination"/>
    <property type="evidence" value="ECO:0007669"/>
    <property type="project" value="UniProtKB-KW"/>
</dbReference>
<dbReference type="HOGENOM" id="CLU_3062164_0_0_6"/>
<protein>
    <submittedName>
        <fullName evidence="2">Site-specific recombinase XerD-like protein</fullName>
    </submittedName>
</protein>
<dbReference type="PATRIC" id="fig|1265313.6.peg.1541"/>
<dbReference type="GO" id="GO:0003677">
    <property type="term" value="F:DNA binding"/>
    <property type="evidence" value="ECO:0007669"/>
    <property type="project" value="InterPro"/>
</dbReference>
<keyword evidence="3" id="KW-1185">Reference proteome</keyword>
<dbReference type="InterPro" id="IPR013762">
    <property type="entry name" value="Integrase-like_cat_sf"/>
</dbReference>
<proteinExistence type="predicted"/>
<dbReference type="EMBL" id="AUVB01000046">
    <property type="protein sequence ID" value="KGE03810.1"/>
    <property type="molecule type" value="Genomic_DNA"/>
</dbReference>
<name>A0A095VR04_9GAMM</name>
<evidence type="ECO:0000256" key="1">
    <source>
        <dbReference type="ARBA" id="ARBA00023172"/>
    </source>
</evidence>
<evidence type="ECO:0000313" key="2">
    <source>
        <dbReference type="EMBL" id="KGE03810.1"/>
    </source>
</evidence>
<dbReference type="InterPro" id="IPR011010">
    <property type="entry name" value="DNA_brk_join_enz"/>
</dbReference>
<reference evidence="2 3" key="1">
    <citation type="journal article" date="2014" name="Genome Announc.">
        <title>Genome Sequence of Gammaproteobacterial Pseudohaliea rubra Type Strain DSM 19751, Isolated from Coastal Seawater of the Mediterranean Sea.</title>
        <authorList>
            <person name="Spring S."/>
            <person name="Fiebig A."/>
            <person name="Riedel T."/>
            <person name="Goker M."/>
            <person name="Klenk H.P."/>
        </authorList>
    </citation>
    <scope>NUCLEOTIDE SEQUENCE [LARGE SCALE GENOMIC DNA]</scope>
    <source>
        <strain evidence="2 3">DSM 19751</strain>
    </source>
</reference>
<dbReference type="Proteomes" id="UP000029640">
    <property type="component" value="Unassembled WGS sequence"/>
</dbReference>
<organism evidence="2 3">
    <name type="scientific">Pseudohaliea rubra DSM 19751</name>
    <dbReference type="NCBI Taxonomy" id="1265313"/>
    <lineage>
        <taxon>Bacteria</taxon>
        <taxon>Pseudomonadati</taxon>
        <taxon>Pseudomonadota</taxon>
        <taxon>Gammaproteobacteria</taxon>
        <taxon>Cellvibrionales</taxon>
        <taxon>Halieaceae</taxon>
        <taxon>Pseudohaliea</taxon>
    </lineage>
</organism>
<dbReference type="OrthoDB" id="6263279at2"/>